<dbReference type="PANTHER" id="PTHR35800">
    <property type="entry name" value="PROTEIN JAG"/>
    <property type="match status" value="1"/>
</dbReference>
<dbReference type="InterPro" id="IPR001374">
    <property type="entry name" value="R3H_dom"/>
</dbReference>
<dbReference type="SMART" id="SM00393">
    <property type="entry name" value="R3H"/>
    <property type="match status" value="1"/>
</dbReference>
<dbReference type="Gene3D" id="3.30.1370.50">
    <property type="entry name" value="R3H-like domain"/>
    <property type="match status" value="1"/>
</dbReference>
<feature type="region of interest" description="Disordered" evidence="1">
    <location>
        <begin position="146"/>
        <end position="165"/>
    </location>
</feature>
<dbReference type="GO" id="GO:0003723">
    <property type="term" value="F:RNA binding"/>
    <property type="evidence" value="ECO:0007669"/>
    <property type="project" value="InterPro"/>
</dbReference>
<proteinExistence type="predicted"/>
<evidence type="ECO:0000313" key="4">
    <source>
        <dbReference type="Proteomes" id="UP000480122"/>
    </source>
</evidence>
<dbReference type="InterPro" id="IPR015946">
    <property type="entry name" value="KH_dom-like_a/b"/>
</dbReference>
<accession>A0A7C9LFP2</accession>
<organism evidence="3 4">
    <name type="scientific">Agromyces luteolus</name>
    <dbReference type="NCBI Taxonomy" id="88373"/>
    <lineage>
        <taxon>Bacteria</taxon>
        <taxon>Bacillati</taxon>
        <taxon>Actinomycetota</taxon>
        <taxon>Actinomycetes</taxon>
        <taxon>Micrococcales</taxon>
        <taxon>Microbacteriaceae</taxon>
        <taxon>Agromyces</taxon>
    </lineage>
</organism>
<dbReference type="InterPro" id="IPR039247">
    <property type="entry name" value="KhpB"/>
</dbReference>
<dbReference type="RefSeq" id="WP_155840610.1">
    <property type="nucleotide sequence ID" value="NZ_BAAAIA010000009.1"/>
</dbReference>
<reference evidence="3 4" key="1">
    <citation type="submission" date="2019-11" db="EMBL/GenBank/DDBJ databases">
        <title>Agromyces kandeliae sp. nov., isolated from mangrove soil.</title>
        <authorList>
            <person name="Wang R."/>
        </authorList>
    </citation>
    <scope>NUCLEOTIDE SEQUENCE [LARGE SCALE GENOMIC DNA]</scope>
    <source>
        <strain evidence="3 4">JCM 11431</strain>
    </source>
</reference>
<evidence type="ECO:0000313" key="3">
    <source>
        <dbReference type="EMBL" id="MUN05894.1"/>
    </source>
</evidence>
<dbReference type="PANTHER" id="PTHR35800:SF1">
    <property type="entry name" value="RNA-BINDING PROTEIN KHPB"/>
    <property type="match status" value="1"/>
</dbReference>
<dbReference type="Proteomes" id="UP000480122">
    <property type="component" value="Unassembled WGS sequence"/>
</dbReference>
<evidence type="ECO:0000256" key="1">
    <source>
        <dbReference type="SAM" id="MobiDB-lite"/>
    </source>
</evidence>
<dbReference type="OrthoDB" id="9794483at2"/>
<comment type="caution">
    <text evidence="3">The sequence shown here is derived from an EMBL/GenBank/DDBJ whole genome shotgun (WGS) entry which is preliminary data.</text>
</comment>
<dbReference type="Gene3D" id="3.30.300.20">
    <property type="match status" value="1"/>
</dbReference>
<dbReference type="Pfam" id="PF01424">
    <property type="entry name" value="R3H"/>
    <property type="match status" value="1"/>
</dbReference>
<name>A0A7C9LFP2_9MICO</name>
<sequence>MTDVQHDTATRTLEQLEEEGDIAADYIEELLDICDLDGDIDIDARNGRAYVSVHAAEPASLAVLSRPETVAALQELTRLAVQTKTGAFSRLILDVGGSRDARRDELGRLVARAAERIEAGASEAALPPMSSYERKLVHDLVAERGLHSESRGEGSDRHTVITRVG</sequence>
<dbReference type="AlphaFoldDB" id="A0A7C9LFP2"/>
<feature type="domain" description="R3H" evidence="2">
    <location>
        <begin position="100"/>
        <end position="165"/>
    </location>
</feature>
<protein>
    <submittedName>
        <fullName evidence="3">DNA-binding protein</fullName>
    </submittedName>
</protein>
<gene>
    <name evidence="3" type="ORF">GLX25_02025</name>
</gene>
<dbReference type="InterPro" id="IPR034079">
    <property type="entry name" value="R3H_KhpB"/>
</dbReference>
<keyword evidence="3" id="KW-0238">DNA-binding</keyword>
<evidence type="ECO:0000259" key="2">
    <source>
        <dbReference type="PROSITE" id="PS51061"/>
    </source>
</evidence>
<dbReference type="GO" id="GO:0003677">
    <property type="term" value="F:DNA binding"/>
    <property type="evidence" value="ECO:0007669"/>
    <property type="project" value="UniProtKB-KW"/>
</dbReference>
<keyword evidence="4" id="KW-1185">Reference proteome</keyword>
<feature type="compositionally biased region" description="Basic and acidic residues" evidence="1">
    <location>
        <begin position="146"/>
        <end position="159"/>
    </location>
</feature>
<dbReference type="SUPFAM" id="SSF82708">
    <property type="entry name" value="R3H domain"/>
    <property type="match status" value="1"/>
</dbReference>
<dbReference type="CDD" id="cd02644">
    <property type="entry name" value="R3H_jag"/>
    <property type="match status" value="1"/>
</dbReference>
<dbReference type="PROSITE" id="PS51061">
    <property type="entry name" value="R3H"/>
    <property type="match status" value="1"/>
</dbReference>
<dbReference type="EMBL" id="WODA01000002">
    <property type="protein sequence ID" value="MUN05894.1"/>
    <property type="molecule type" value="Genomic_DNA"/>
</dbReference>
<dbReference type="InterPro" id="IPR036867">
    <property type="entry name" value="R3H_dom_sf"/>
</dbReference>